<dbReference type="RefSeq" id="WP_328936312.1">
    <property type="nucleotide sequence ID" value="NZ_CP108133.1"/>
</dbReference>
<accession>A0ABZ1J6R5</accession>
<reference evidence="1" key="1">
    <citation type="submission" date="2022-10" db="EMBL/GenBank/DDBJ databases">
        <title>The complete genomes of actinobacterial strains from the NBC collection.</title>
        <authorList>
            <person name="Joergensen T.S."/>
            <person name="Alvarez Arevalo M."/>
            <person name="Sterndorff E.B."/>
            <person name="Faurdal D."/>
            <person name="Vuksanovic O."/>
            <person name="Mourched A.-S."/>
            <person name="Charusanti P."/>
            <person name="Shaw S."/>
            <person name="Blin K."/>
            <person name="Weber T."/>
        </authorList>
    </citation>
    <scope>NUCLEOTIDE SEQUENCE</scope>
    <source>
        <strain evidence="1">NBC_00189</strain>
    </source>
</reference>
<keyword evidence="2" id="KW-1185">Reference proteome</keyword>
<evidence type="ECO:0000313" key="1">
    <source>
        <dbReference type="EMBL" id="WTP46917.1"/>
    </source>
</evidence>
<gene>
    <name evidence="1" type="ORF">OG288_00360</name>
</gene>
<name>A0ABZ1J6R5_9ACTN</name>
<proteinExistence type="predicted"/>
<dbReference type="EMBL" id="CP108133">
    <property type="protein sequence ID" value="WTP46917.1"/>
    <property type="molecule type" value="Genomic_DNA"/>
</dbReference>
<sequence>MATMNSPVHHHLHHGEVVRSCVVAIGRTHSGPAYQAYGHEGHLWRIVPGGQVPQTCLHRI</sequence>
<protein>
    <submittedName>
        <fullName evidence="1">Uncharacterized protein</fullName>
    </submittedName>
</protein>
<dbReference type="Proteomes" id="UP001432166">
    <property type="component" value="Chromosome"/>
</dbReference>
<evidence type="ECO:0000313" key="2">
    <source>
        <dbReference type="Proteomes" id="UP001432166"/>
    </source>
</evidence>
<organism evidence="1 2">
    <name type="scientific">Streptomyces tauricus</name>
    <dbReference type="NCBI Taxonomy" id="68274"/>
    <lineage>
        <taxon>Bacteria</taxon>
        <taxon>Bacillati</taxon>
        <taxon>Actinomycetota</taxon>
        <taxon>Actinomycetes</taxon>
        <taxon>Kitasatosporales</taxon>
        <taxon>Streptomycetaceae</taxon>
        <taxon>Streptomyces</taxon>
        <taxon>Streptomyces aurantiacus group</taxon>
    </lineage>
</organism>